<reference evidence="2 3" key="1">
    <citation type="journal article" date="2017" name="Nat. Commun.">
        <title>Genome assembly with in vitro proximity ligation data and whole-genome triplication in lettuce.</title>
        <authorList>
            <person name="Reyes-Chin-Wo S."/>
            <person name="Wang Z."/>
            <person name="Yang X."/>
            <person name="Kozik A."/>
            <person name="Arikit S."/>
            <person name="Song C."/>
            <person name="Xia L."/>
            <person name="Froenicke L."/>
            <person name="Lavelle D.O."/>
            <person name="Truco M.J."/>
            <person name="Xia R."/>
            <person name="Zhu S."/>
            <person name="Xu C."/>
            <person name="Xu H."/>
            <person name="Xu X."/>
            <person name="Cox K."/>
            <person name="Korf I."/>
            <person name="Meyers B.C."/>
            <person name="Michelmore R.W."/>
        </authorList>
    </citation>
    <scope>NUCLEOTIDE SEQUENCE [LARGE SCALE GENOMIC DNA]</scope>
    <source>
        <strain evidence="3">cv. Salinas</strain>
        <tissue evidence="2">Seedlings</tissue>
    </source>
</reference>
<dbReference type="AlphaFoldDB" id="A0A9R1UDU9"/>
<name>A0A9R1UDU9_LACSA</name>
<evidence type="ECO:0000313" key="2">
    <source>
        <dbReference type="EMBL" id="KAJ0185311.1"/>
    </source>
</evidence>
<organism evidence="2 3">
    <name type="scientific">Lactuca sativa</name>
    <name type="common">Garden lettuce</name>
    <dbReference type="NCBI Taxonomy" id="4236"/>
    <lineage>
        <taxon>Eukaryota</taxon>
        <taxon>Viridiplantae</taxon>
        <taxon>Streptophyta</taxon>
        <taxon>Embryophyta</taxon>
        <taxon>Tracheophyta</taxon>
        <taxon>Spermatophyta</taxon>
        <taxon>Magnoliopsida</taxon>
        <taxon>eudicotyledons</taxon>
        <taxon>Gunneridae</taxon>
        <taxon>Pentapetalae</taxon>
        <taxon>asterids</taxon>
        <taxon>campanulids</taxon>
        <taxon>Asterales</taxon>
        <taxon>Asteraceae</taxon>
        <taxon>Cichorioideae</taxon>
        <taxon>Cichorieae</taxon>
        <taxon>Lactucinae</taxon>
        <taxon>Lactuca</taxon>
    </lineage>
</organism>
<dbReference type="OrthoDB" id="687122at2759"/>
<dbReference type="NCBIfam" id="TIGR01640">
    <property type="entry name" value="F_box_assoc_1"/>
    <property type="match status" value="1"/>
</dbReference>
<dbReference type="PANTHER" id="PTHR31111:SF125">
    <property type="entry name" value="F-BOX PROTEIN CPR30-LIKE"/>
    <property type="match status" value="1"/>
</dbReference>
<gene>
    <name evidence="2" type="ORF">LSAT_V11C900483610</name>
</gene>
<dbReference type="PROSITE" id="PS50181">
    <property type="entry name" value="FBOX"/>
    <property type="match status" value="1"/>
</dbReference>
<feature type="domain" description="F-box" evidence="1">
    <location>
        <begin position="6"/>
        <end position="51"/>
    </location>
</feature>
<evidence type="ECO:0000313" key="3">
    <source>
        <dbReference type="Proteomes" id="UP000235145"/>
    </source>
</evidence>
<accession>A0A9R1UDU9</accession>
<dbReference type="InterPro" id="IPR036047">
    <property type="entry name" value="F-box-like_dom_sf"/>
</dbReference>
<keyword evidence="3" id="KW-1185">Reference proteome</keyword>
<evidence type="ECO:0000259" key="1">
    <source>
        <dbReference type="PROSITE" id="PS50181"/>
    </source>
</evidence>
<dbReference type="SMART" id="SM00256">
    <property type="entry name" value="FBOX"/>
    <property type="match status" value="1"/>
</dbReference>
<dbReference type="Pfam" id="PF08268">
    <property type="entry name" value="FBA_3"/>
    <property type="match status" value="1"/>
</dbReference>
<dbReference type="Pfam" id="PF00646">
    <property type="entry name" value="F-box"/>
    <property type="match status" value="1"/>
</dbReference>
<dbReference type="InterPro" id="IPR001810">
    <property type="entry name" value="F-box_dom"/>
</dbReference>
<proteinExistence type="predicted"/>
<protein>
    <recommendedName>
        <fullName evidence="1">F-box domain-containing protein</fullName>
    </recommendedName>
</protein>
<dbReference type="Proteomes" id="UP000235145">
    <property type="component" value="Unassembled WGS sequence"/>
</dbReference>
<dbReference type="EMBL" id="NBSK02000009">
    <property type="protein sequence ID" value="KAJ0185311.1"/>
    <property type="molecule type" value="Genomic_DNA"/>
</dbReference>
<dbReference type="SUPFAM" id="SSF81383">
    <property type="entry name" value="F-box domain"/>
    <property type="match status" value="1"/>
</dbReference>
<comment type="caution">
    <text evidence="2">The sequence shown here is derived from an EMBL/GenBank/DDBJ whole genome shotgun (WGS) entry which is preliminary data.</text>
</comment>
<sequence length="385" mass="43903">MDEENYTRPEYIPHELVSEILTRLDVKSLTRFRSVSTRWNSTIVHPSFSKSHLSNSSAGAGAPVTLVLSFINRFNSERTVFSVKIPPNQTKSLPNPTHILTIPGFAHSFVSQSLNGLICFNLGAMCVCNPSTRKFHKLPWTKVEISPLSPASTHHRRNAFGFDPVSNAHKVLDTWITCHEDEMIMEHKIFTVGAGCNKWRRIADGPPYFPFNESVCINGQIYFRALTSVTASEEVVMVAFDVNREEFRFIQIPDDAISNSEEAVLIELDRRLAIVHHQDNVLSMWVLIDEEDAKWLKKRVEIPGMCSEMNDRRRFKFAGTTFSGELIFAERSLTKPFYVFLYDLKKNEAKKIEICGLTDFKFDYSSALMNVISVNEHVETIKCLT</sequence>
<dbReference type="InterPro" id="IPR017451">
    <property type="entry name" value="F-box-assoc_interact_dom"/>
</dbReference>
<dbReference type="Gramene" id="rna-gnl|WGS:NBSK|LSAT_9X65340_mrna">
    <property type="protein sequence ID" value="cds-PLY71114.1"/>
    <property type="gene ID" value="gene-LSAT_9X65340"/>
</dbReference>
<dbReference type="PANTHER" id="PTHR31111">
    <property type="entry name" value="BNAA05G37150D PROTEIN-RELATED"/>
    <property type="match status" value="1"/>
</dbReference>
<dbReference type="Gene3D" id="1.20.1280.50">
    <property type="match status" value="1"/>
</dbReference>
<dbReference type="InterPro" id="IPR013187">
    <property type="entry name" value="F-box-assoc_dom_typ3"/>
</dbReference>